<proteinExistence type="predicted"/>
<dbReference type="Proteomes" id="UP001333110">
    <property type="component" value="Unassembled WGS sequence"/>
</dbReference>
<comment type="caution">
    <text evidence="2">The sequence shown here is derived from an EMBL/GenBank/DDBJ whole genome shotgun (WGS) entry which is preliminary data.</text>
</comment>
<evidence type="ECO:0000256" key="1">
    <source>
        <dbReference type="SAM" id="MobiDB-lite"/>
    </source>
</evidence>
<evidence type="ECO:0000313" key="2">
    <source>
        <dbReference type="EMBL" id="KAK4823530.1"/>
    </source>
</evidence>
<sequence>MEERGCRQSLEQPWEAGLGADEERLERRSISRPEQNLREKVRVEEKSVTLLAEGMAVLLGTCGVGGFSEVLDPQSCLTHGPALSPGCPNTCIPPAGVRARSQMVWESGNTRTDTSRAICIYAAFPGLIRSCESSSLCSPDGAWPVPPLKGTAVTDQIVPYCQQLSGSAEKKGWEGMDKSTKSTCLLIVTLEESDGDTGGSKAILQGKDGRTNTIRLLRAPANLSLNVSRDGASTTSLGNLGQCFTTLIVKSVFLISSLNLPSFSLKPLPLVLSQQALLKILEGCNKVSPEPSLLQAEQPQLSQPFFRGEVFHPSDHFCGPPLDPLQEVHVFPVLRAPELDAVLQVGSDQSRVEGQNHLPRPDGHAALDAAQGTVGILGCEHTLPAHVQLFIHQYPQPILIVGLALTQVQDPALGLVEPHEVHTGPLLKLVQVPLNGIPSLRRVNCTTQLGVICKPAECALDPTVCVIDEDIKQY</sequence>
<dbReference type="EMBL" id="JAUNZN010000003">
    <property type="protein sequence ID" value="KAK4823530.1"/>
    <property type="molecule type" value="Genomic_DNA"/>
</dbReference>
<gene>
    <name evidence="2" type="ORF">QYF61_003039</name>
</gene>
<name>A0AAN7NCX4_MYCAM</name>
<feature type="region of interest" description="Disordered" evidence="1">
    <location>
        <begin position="1"/>
        <end position="27"/>
    </location>
</feature>
<keyword evidence="3" id="KW-1185">Reference proteome</keyword>
<organism evidence="2 3">
    <name type="scientific">Mycteria americana</name>
    <name type="common">Wood stork</name>
    <dbReference type="NCBI Taxonomy" id="33587"/>
    <lineage>
        <taxon>Eukaryota</taxon>
        <taxon>Metazoa</taxon>
        <taxon>Chordata</taxon>
        <taxon>Craniata</taxon>
        <taxon>Vertebrata</taxon>
        <taxon>Euteleostomi</taxon>
        <taxon>Archelosauria</taxon>
        <taxon>Archosauria</taxon>
        <taxon>Dinosauria</taxon>
        <taxon>Saurischia</taxon>
        <taxon>Theropoda</taxon>
        <taxon>Coelurosauria</taxon>
        <taxon>Aves</taxon>
        <taxon>Neognathae</taxon>
        <taxon>Neoaves</taxon>
        <taxon>Aequornithes</taxon>
        <taxon>Ciconiiformes</taxon>
        <taxon>Ciconiidae</taxon>
        <taxon>Mycteria</taxon>
    </lineage>
</organism>
<reference evidence="2 3" key="1">
    <citation type="journal article" date="2023" name="J. Hered.">
        <title>Chromosome-level genome of the wood stork (Mycteria americana) provides insight into avian chromosome evolution.</title>
        <authorList>
            <person name="Flamio R. Jr."/>
            <person name="Ramstad K.M."/>
        </authorList>
    </citation>
    <scope>NUCLEOTIDE SEQUENCE [LARGE SCALE GENOMIC DNA]</scope>
    <source>
        <strain evidence="2">JAX WOST 10</strain>
    </source>
</reference>
<dbReference type="AlphaFoldDB" id="A0AAN7NCX4"/>
<accession>A0AAN7NCX4</accession>
<protein>
    <submittedName>
        <fullName evidence="2">Uncharacterized protein</fullName>
    </submittedName>
</protein>
<evidence type="ECO:0000313" key="3">
    <source>
        <dbReference type="Proteomes" id="UP001333110"/>
    </source>
</evidence>